<protein>
    <submittedName>
        <fullName evidence="1">AAA family ATPase</fullName>
    </submittedName>
</protein>
<gene>
    <name evidence="1" type="ORF">FEN17_03740</name>
</gene>
<dbReference type="RefSeq" id="WP_138363953.1">
    <property type="nucleotide sequence ID" value="NZ_VCEJ01000002.1"/>
</dbReference>
<comment type="caution">
    <text evidence="1">The sequence shown here is derived from an EMBL/GenBank/DDBJ whole genome shotgun (WGS) entry which is preliminary data.</text>
</comment>
<keyword evidence="2" id="KW-1185">Reference proteome</keyword>
<dbReference type="SUPFAM" id="SSF52540">
    <property type="entry name" value="P-loop containing nucleoside triphosphate hydrolases"/>
    <property type="match status" value="1"/>
</dbReference>
<dbReference type="AlphaFoldDB" id="A0A5R9L2H8"/>
<accession>A0A5R9L2H8</accession>
<name>A0A5R9L2H8_9BACT</name>
<dbReference type="EMBL" id="VCEJ01000002">
    <property type="protein sequence ID" value="TLV02743.1"/>
    <property type="molecule type" value="Genomic_DNA"/>
</dbReference>
<organism evidence="1 2">
    <name type="scientific">Dyadobacter luticola</name>
    <dbReference type="NCBI Taxonomy" id="1979387"/>
    <lineage>
        <taxon>Bacteria</taxon>
        <taxon>Pseudomonadati</taxon>
        <taxon>Bacteroidota</taxon>
        <taxon>Cytophagia</taxon>
        <taxon>Cytophagales</taxon>
        <taxon>Spirosomataceae</taxon>
        <taxon>Dyadobacter</taxon>
    </lineage>
</organism>
<evidence type="ECO:0000313" key="1">
    <source>
        <dbReference type="EMBL" id="TLV02743.1"/>
    </source>
</evidence>
<dbReference type="Gene3D" id="3.40.50.300">
    <property type="entry name" value="P-loop containing nucleotide triphosphate hydrolases"/>
    <property type="match status" value="1"/>
</dbReference>
<dbReference type="Proteomes" id="UP000306402">
    <property type="component" value="Unassembled WGS sequence"/>
</dbReference>
<dbReference type="InterPro" id="IPR027417">
    <property type="entry name" value="P-loop_NTPase"/>
</dbReference>
<dbReference type="OrthoDB" id="1850524at2"/>
<proteinExistence type="predicted"/>
<sequence>MFKNIIFVGGIHGVGKSTLCIPEAQILGIEYLSASEVLRWKEISTSIENKNVENVSFTQDRLVEGLKNIIEENKTYILDGHFCLFDASGTVTRIPESTFVQMNPAAFLVVVNDPKVIATRLKQRDNRQYIDSHLAEMQQEEIEYAKILSAKLDIPIHILPADSKSDIHEILLTYIQ</sequence>
<dbReference type="Pfam" id="PF13207">
    <property type="entry name" value="AAA_17"/>
    <property type="match status" value="1"/>
</dbReference>
<reference evidence="1 2" key="1">
    <citation type="submission" date="2019-05" db="EMBL/GenBank/DDBJ databases">
        <authorList>
            <person name="Qu J.-H."/>
        </authorList>
    </citation>
    <scope>NUCLEOTIDE SEQUENCE [LARGE SCALE GENOMIC DNA]</scope>
    <source>
        <strain evidence="1 2">T17</strain>
    </source>
</reference>
<evidence type="ECO:0000313" key="2">
    <source>
        <dbReference type="Proteomes" id="UP000306402"/>
    </source>
</evidence>